<dbReference type="CTD" id="9948537"/>
<sequence>MCPDGNPSIRQCNNDSDCMFGDEMCAVGKCCSVCSQHRRQVLNNLPTNNVVGVHIPQCDPTGKHYRAVQCRTGTEECWCVSRYGRIIGLLKPKTADSNAACEILRLTVKRIMEEKRERVKIRRKQENLTSPKQESQSIAILSKGQQGTESKQQLQSINNEIGDKCLWMKSGRCPDQPASLTGTSKLCHCDGDCSGLQKCCPVLAGGLACSPNITISTDQLSAILHSSSTNSTAVCAKNEEFVECVNECKVSCSSRKSIPCFIERCKSGCQCKSGFIRQNDDFHARCIPENECPQQITEPEKRCIDPLREYKTCGSACPISCFSQFEKCTTEGCVEGCFCKVPYILENGSDSIHSRCILPVYCPLLLGDYSPLNATIHFVAMAPTTLNSHLFPEHRKDSITQPTVMRCSDPLKNFHICGSGCPGY</sequence>
<evidence type="ECO:0000256" key="1">
    <source>
        <dbReference type="ARBA" id="ARBA00022900"/>
    </source>
</evidence>
<feature type="domain" description="WAP" evidence="6">
    <location>
        <begin position="166"/>
        <end position="213"/>
    </location>
</feature>
<feature type="compositionally biased region" description="Polar residues" evidence="4">
    <location>
        <begin position="127"/>
        <end position="153"/>
    </location>
</feature>
<dbReference type="InterPro" id="IPR036645">
    <property type="entry name" value="Elafin-like_sf"/>
</dbReference>
<dbReference type="InterPro" id="IPR000716">
    <property type="entry name" value="Thyroglobulin_1"/>
</dbReference>
<reference evidence="7" key="1">
    <citation type="submission" date="2012-04" db="EMBL/GenBank/DDBJ databases">
        <title>The Genome Sequence of Loa loa.</title>
        <authorList>
            <consortium name="The Broad Institute Genome Sequencing Platform"/>
            <consortium name="Broad Institute Genome Sequencing Center for Infectious Disease"/>
            <person name="Nutman T.B."/>
            <person name="Fink D.L."/>
            <person name="Russ C."/>
            <person name="Young S."/>
            <person name="Zeng Q."/>
            <person name="Gargeya S."/>
            <person name="Alvarado L."/>
            <person name="Berlin A."/>
            <person name="Chapman S.B."/>
            <person name="Chen Z."/>
            <person name="Freedman E."/>
            <person name="Gellesch M."/>
            <person name="Goldberg J."/>
            <person name="Griggs A."/>
            <person name="Gujja S."/>
            <person name="Heilman E.R."/>
            <person name="Heiman D."/>
            <person name="Howarth C."/>
            <person name="Mehta T."/>
            <person name="Neiman D."/>
            <person name="Pearson M."/>
            <person name="Roberts A."/>
            <person name="Saif S."/>
            <person name="Shea T."/>
            <person name="Shenoy N."/>
            <person name="Sisk P."/>
            <person name="Stolte C."/>
            <person name="Sykes S."/>
            <person name="White J."/>
            <person name="Yandava C."/>
            <person name="Haas B."/>
            <person name="Henn M.R."/>
            <person name="Nusbaum C."/>
            <person name="Birren B."/>
        </authorList>
    </citation>
    <scope>NUCLEOTIDE SEQUENCE [LARGE SCALE GENOMIC DNA]</scope>
</reference>
<dbReference type="GeneID" id="9948537"/>
<dbReference type="AlphaFoldDB" id="A0A1S0TNN2"/>
<dbReference type="Gene3D" id="4.10.800.10">
    <property type="entry name" value="Thyroglobulin type-1"/>
    <property type="match status" value="1"/>
</dbReference>
<evidence type="ECO:0000259" key="5">
    <source>
        <dbReference type="PROSITE" id="PS51162"/>
    </source>
</evidence>
<dbReference type="Pfam" id="PF00095">
    <property type="entry name" value="WAP"/>
    <property type="match status" value="1"/>
</dbReference>
<dbReference type="PROSITE" id="PS51390">
    <property type="entry name" value="WAP"/>
    <property type="match status" value="1"/>
</dbReference>
<evidence type="ECO:0000256" key="2">
    <source>
        <dbReference type="ARBA" id="ARBA00023157"/>
    </source>
</evidence>
<dbReference type="InterPro" id="IPR036857">
    <property type="entry name" value="Thyroglobulin_1_sf"/>
</dbReference>
<dbReference type="SUPFAM" id="SSF57610">
    <property type="entry name" value="Thyroglobulin type-1 domain"/>
    <property type="match status" value="1"/>
</dbReference>
<dbReference type="InterPro" id="IPR002919">
    <property type="entry name" value="TIL_dom"/>
</dbReference>
<dbReference type="SUPFAM" id="SSF57256">
    <property type="entry name" value="Elafin-like"/>
    <property type="match status" value="1"/>
</dbReference>
<dbReference type="SMART" id="SM00217">
    <property type="entry name" value="WAP"/>
    <property type="match status" value="1"/>
</dbReference>
<evidence type="ECO:0000313" key="7">
    <source>
        <dbReference type="EMBL" id="EFO17411.1"/>
    </source>
</evidence>
<dbReference type="Pfam" id="PF00086">
    <property type="entry name" value="Thyroglobulin_1"/>
    <property type="match status" value="1"/>
</dbReference>
<protein>
    <recommendedName>
        <fullName evidence="8">Thyroglobulin type-1 domain-containing protein</fullName>
    </recommendedName>
</protein>
<dbReference type="PROSITE" id="PS51162">
    <property type="entry name" value="THYROGLOBULIN_1_2"/>
    <property type="match status" value="1"/>
</dbReference>
<dbReference type="GO" id="GO:0005576">
    <property type="term" value="C:extracellular region"/>
    <property type="evidence" value="ECO:0007669"/>
    <property type="project" value="InterPro"/>
</dbReference>
<dbReference type="RefSeq" id="XP_003146659.1">
    <property type="nucleotide sequence ID" value="XM_003146611.1"/>
</dbReference>
<dbReference type="SUPFAM" id="SSF57567">
    <property type="entry name" value="Serine protease inhibitors"/>
    <property type="match status" value="2"/>
</dbReference>
<name>A0A1S0TNN2_LOALO</name>
<dbReference type="SMART" id="SM00211">
    <property type="entry name" value="TY"/>
    <property type="match status" value="1"/>
</dbReference>
<feature type="disulfide bond" evidence="3">
    <location>
        <begin position="70"/>
        <end position="77"/>
    </location>
</feature>
<evidence type="ECO:0000256" key="3">
    <source>
        <dbReference type="PROSITE-ProRule" id="PRU00500"/>
    </source>
</evidence>
<feature type="region of interest" description="Disordered" evidence="4">
    <location>
        <begin position="123"/>
        <end position="153"/>
    </location>
</feature>
<dbReference type="KEGG" id="loa:LOAG_11088"/>
<dbReference type="GO" id="GO:0004867">
    <property type="term" value="F:serine-type endopeptidase inhibitor activity"/>
    <property type="evidence" value="ECO:0007669"/>
    <property type="project" value="UniProtKB-KW"/>
</dbReference>
<dbReference type="Gene3D" id="2.10.25.10">
    <property type="entry name" value="Laminin"/>
    <property type="match status" value="2"/>
</dbReference>
<feature type="domain" description="Thyroglobulin type-1" evidence="5">
    <location>
        <begin position="31"/>
        <end position="101"/>
    </location>
</feature>
<dbReference type="CDD" id="cd00191">
    <property type="entry name" value="TY"/>
    <property type="match status" value="1"/>
</dbReference>
<dbReference type="CDD" id="cd19941">
    <property type="entry name" value="TIL"/>
    <property type="match status" value="2"/>
</dbReference>
<keyword evidence="1" id="KW-0722">Serine protease inhibitor</keyword>
<dbReference type="EMBL" id="JH712387">
    <property type="protein sequence ID" value="EFO17411.1"/>
    <property type="molecule type" value="Genomic_DNA"/>
</dbReference>
<dbReference type="Gene3D" id="4.10.75.10">
    <property type="entry name" value="Elafin-like"/>
    <property type="match status" value="1"/>
</dbReference>
<proteinExistence type="predicted"/>
<dbReference type="OrthoDB" id="6236007at2759"/>
<keyword evidence="2 3" id="KW-1015">Disulfide bond</keyword>
<accession>A0A1S0TNN2</accession>
<dbReference type="InterPro" id="IPR008197">
    <property type="entry name" value="WAP_dom"/>
</dbReference>
<keyword evidence="1" id="KW-0646">Protease inhibitor</keyword>
<evidence type="ECO:0000256" key="4">
    <source>
        <dbReference type="SAM" id="MobiDB-lite"/>
    </source>
</evidence>
<gene>
    <name evidence="7" type="ORF">LOAG_11088</name>
</gene>
<evidence type="ECO:0000259" key="6">
    <source>
        <dbReference type="PROSITE" id="PS51390"/>
    </source>
</evidence>
<organism evidence="7">
    <name type="scientific">Loa loa</name>
    <name type="common">Eye worm</name>
    <name type="synonym">Filaria loa</name>
    <dbReference type="NCBI Taxonomy" id="7209"/>
    <lineage>
        <taxon>Eukaryota</taxon>
        <taxon>Metazoa</taxon>
        <taxon>Ecdysozoa</taxon>
        <taxon>Nematoda</taxon>
        <taxon>Chromadorea</taxon>
        <taxon>Rhabditida</taxon>
        <taxon>Spirurina</taxon>
        <taxon>Spiruromorpha</taxon>
        <taxon>Filarioidea</taxon>
        <taxon>Onchocercidae</taxon>
        <taxon>Loa</taxon>
    </lineage>
</organism>
<dbReference type="InterPro" id="IPR036084">
    <property type="entry name" value="Ser_inhib-like_sf"/>
</dbReference>
<comment type="caution">
    <text evidence="3">Lacks conserved residue(s) required for the propagation of feature annotation.</text>
</comment>
<dbReference type="InParanoid" id="A0A1S0TNN2"/>
<evidence type="ECO:0008006" key="8">
    <source>
        <dbReference type="Google" id="ProtNLM"/>
    </source>
</evidence>
<dbReference type="Pfam" id="PF01826">
    <property type="entry name" value="TIL"/>
    <property type="match status" value="2"/>
</dbReference>